<keyword evidence="1" id="KW-0732">Signal</keyword>
<feature type="chain" id="PRO_5032871803" description="DUF5723 domain-containing protein" evidence="1">
    <location>
        <begin position="22"/>
        <end position="420"/>
    </location>
</feature>
<accession>A0A832APB2</accession>
<sequence length="420" mass="44934">MKKVLAFLLVGMLVFGSMAFASYTEVNSTLLSPVLLENDMIVMIYPQKLVDFTNLAVFERTGGTSWGYVNIDAGFGILSIAGGPNPGIADVSVTNLGQSLPNNIASLIYSTKLDSFDIGVDLILGMDKNYQVNKKVSGVDDKDVTTDENKSFTKIVLGTSLKGDFALDLGVSLALPGYSSNPKNYNAAGALIDDNYTKLGGLELGINAGTKLFDIILDLSVIYASEKAEKQTWHDADGNGTPETNTLNTSEDSNIRINLLAGKKVKATETFEVIFGSGLRINLTSPTKDITEDKIASTKTYSTGRDSSFGLAMPLNLAVMCKINETWSWMAGISKTLISMTNTNHKTVSSSDETVTDESDQSSLNIDSGLLTAMGITGTFGDLKIQGTINSSILTNGPYFISGAQTANLVSMLALVYDWK</sequence>
<evidence type="ECO:0000256" key="1">
    <source>
        <dbReference type="SAM" id="SignalP"/>
    </source>
</evidence>
<protein>
    <recommendedName>
        <fullName evidence="3">DUF5723 domain-containing protein</fullName>
    </recommendedName>
</protein>
<organism evidence="2">
    <name type="scientific">Desulfurella acetivorans</name>
    <dbReference type="NCBI Taxonomy" id="33002"/>
    <lineage>
        <taxon>Bacteria</taxon>
        <taxon>Pseudomonadati</taxon>
        <taxon>Campylobacterota</taxon>
        <taxon>Desulfurellia</taxon>
        <taxon>Desulfurellales</taxon>
        <taxon>Desulfurellaceae</taxon>
        <taxon>Desulfurella</taxon>
    </lineage>
</organism>
<comment type="caution">
    <text evidence="2">The sequence shown here is derived from an EMBL/GenBank/DDBJ whole genome shotgun (WGS) entry which is preliminary data.</text>
</comment>
<evidence type="ECO:0008006" key="3">
    <source>
        <dbReference type="Google" id="ProtNLM"/>
    </source>
</evidence>
<proteinExistence type="predicted"/>
<evidence type="ECO:0000313" key="2">
    <source>
        <dbReference type="EMBL" id="HGA37341.1"/>
    </source>
</evidence>
<name>A0A832APB2_DESAE</name>
<dbReference type="EMBL" id="DTPL01000048">
    <property type="protein sequence ID" value="HGA37341.1"/>
    <property type="molecule type" value="Genomic_DNA"/>
</dbReference>
<dbReference type="AlphaFoldDB" id="A0A832APB2"/>
<reference evidence="2" key="1">
    <citation type="journal article" date="2020" name="mSystems">
        <title>Genome- and Community-Level Interaction Insights into Carbon Utilization and Element Cycling Functions of Hydrothermarchaeota in Hydrothermal Sediment.</title>
        <authorList>
            <person name="Zhou Z."/>
            <person name="Liu Y."/>
            <person name="Xu W."/>
            <person name="Pan J."/>
            <person name="Luo Z.H."/>
            <person name="Li M."/>
        </authorList>
    </citation>
    <scope>NUCLEOTIDE SEQUENCE [LARGE SCALE GENOMIC DNA]</scope>
    <source>
        <strain evidence="2">SpSt-972</strain>
    </source>
</reference>
<gene>
    <name evidence="2" type="ORF">ENX80_00785</name>
</gene>
<feature type="signal peptide" evidence="1">
    <location>
        <begin position="1"/>
        <end position="21"/>
    </location>
</feature>